<protein>
    <recommendedName>
        <fullName evidence="2">tetrahydrofolate synthase</fullName>
        <ecNumber evidence="2">6.3.2.17</ecNumber>
    </recommendedName>
    <alternativeName>
        <fullName evidence="8">Tetrahydrofolylpolyglutamate synthase</fullName>
    </alternativeName>
</protein>
<evidence type="ECO:0000256" key="6">
    <source>
        <dbReference type="ARBA" id="ARBA00022840"/>
    </source>
</evidence>
<dbReference type="Proteomes" id="UP000188184">
    <property type="component" value="Chromosome"/>
</dbReference>
<dbReference type="PANTHER" id="PTHR11136:SF0">
    <property type="entry name" value="DIHYDROFOLATE SYNTHETASE-RELATED"/>
    <property type="match status" value="1"/>
</dbReference>
<dbReference type="PIRSF" id="PIRSF001563">
    <property type="entry name" value="Folylpolyglu_synth"/>
    <property type="match status" value="1"/>
</dbReference>
<evidence type="ECO:0000313" key="11">
    <source>
        <dbReference type="EMBL" id="AQQ52883.1"/>
    </source>
</evidence>
<proteinExistence type="inferred from homology"/>
<evidence type="ECO:0000256" key="8">
    <source>
        <dbReference type="ARBA" id="ARBA00030592"/>
    </source>
</evidence>
<accession>A0A1Q2KXK6</accession>
<dbReference type="InterPro" id="IPR018109">
    <property type="entry name" value="Folylpolyglutamate_synth_CS"/>
</dbReference>
<evidence type="ECO:0000256" key="2">
    <source>
        <dbReference type="ARBA" id="ARBA00013025"/>
    </source>
</evidence>
<dbReference type="EC" id="6.3.2.17" evidence="2"/>
<evidence type="ECO:0000259" key="10">
    <source>
        <dbReference type="Pfam" id="PF02875"/>
    </source>
</evidence>
<comment type="catalytic activity">
    <reaction evidence="9">
        <text>(6S)-5,6,7,8-tetrahydrofolyl-(gamma-L-Glu)(n) + L-glutamate + ATP = (6S)-5,6,7,8-tetrahydrofolyl-(gamma-L-Glu)(n+1) + ADP + phosphate + H(+)</text>
        <dbReference type="Rhea" id="RHEA:10580"/>
        <dbReference type="Rhea" id="RHEA-COMP:14738"/>
        <dbReference type="Rhea" id="RHEA-COMP:14740"/>
        <dbReference type="ChEBI" id="CHEBI:15378"/>
        <dbReference type="ChEBI" id="CHEBI:29985"/>
        <dbReference type="ChEBI" id="CHEBI:30616"/>
        <dbReference type="ChEBI" id="CHEBI:43474"/>
        <dbReference type="ChEBI" id="CHEBI:141005"/>
        <dbReference type="ChEBI" id="CHEBI:456216"/>
        <dbReference type="EC" id="6.3.2.17"/>
    </reaction>
</comment>
<organism evidence="11 12">
    <name type="scientific">Planococcus lenghuensis</name>
    <dbReference type="NCBI Taxonomy" id="2213202"/>
    <lineage>
        <taxon>Bacteria</taxon>
        <taxon>Bacillati</taxon>
        <taxon>Bacillota</taxon>
        <taxon>Bacilli</taxon>
        <taxon>Bacillales</taxon>
        <taxon>Caryophanaceae</taxon>
        <taxon>Planococcus</taxon>
    </lineage>
</organism>
<dbReference type="GO" id="GO:0046872">
    <property type="term" value="F:metal ion binding"/>
    <property type="evidence" value="ECO:0007669"/>
    <property type="project" value="UniProtKB-KW"/>
</dbReference>
<comment type="similarity">
    <text evidence="1">Belongs to the folylpolyglutamate synthase family.</text>
</comment>
<feature type="domain" description="Mur ligase C-terminal" evidence="10">
    <location>
        <begin position="266"/>
        <end position="375"/>
    </location>
</feature>
<keyword evidence="7" id="KW-0460">Magnesium</keyword>
<dbReference type="PANTHER" id="PTHR11136">
    <property type="entry name" value="FOLYLPOLYGLUTAMATE SYNTHASE-RELATED"/>
    <property type="match status" value="1"/>
</dbReference>
<dbReference type="SUPFAM" id="SSF53623">
    <property type="entry name" value="MurD-like peptide ligases, catalytic domain"/>
    <property type="match status" value="1"/>
</dbReference>
<keyword evidence="5" id="KW-0547">Nucleotide-binding</keyword>
<dbReference type="InterPro" id="IPR036615">
    <property type="entry name" value="Mur_ligase_C_dom_sf"/>
</dbReference>
<dbReference type="RefSeq" id="WP_077588764.1">
    <property type="nucleotide sequence ID" value="NZ_CP019640.1"/>
</dbReference>
<dbReference type="KEGG" id="pmar:B0X71_07125"/>
<dbReference type="InterPro" id="IPR004101">
    <property type="entry name" value="Mur_ligase_C"/>
</dbReference>
<reference evidence="11 12" key="1">
    <citation type="submission" date="2017-02" db="EMBL/GenBank/DDBJ databases">
        <title>The complete genomic sequence of a novel cold adapted crude oil-degrading bacterium Planococcus qaidamina Y42.</title>
        <authorList>
            <person name="Yang R."/>
        </authorList>
    </citation>
    <scope>NUCLEOTIDE SEQUENCE [LARGE SCALE GENOMIC DNA]</scope>
    <source>
        <strain evidence="11 12">Y42</strain>
    </source>
</reference>
<dbReference type="InterPro" id="IPR036565">
    <property type="entry name" value="Mur-like_cat_sf"/>
</dbReference>
<dbReference type="GO" id="GO:0008841">
    <property type="term" value="F:dihydrofolate synthase activity"/>
    <property type="evidence" value="ECO:0007669"/>
    <property type="project" value="TreeGrafter"/>
</dbReference>
<evidence type="ECO:0000256" key="1">
    <source>
        <dbReference type="ARBA" id="ARBA00008276"/>
    </source>
</evidence>
<keyword evidence="6" id="KW-0067">ATP-binding</keyword>
<evidence type="ECO:0000256" key="5">
    <source>
        <dbReference type="ARBA" id="ARBA00022741"/>
    </source>
</evidence>
<dbReference type="Gene3D" id="3.40.1190.10">
    <property type="entry name" value="Mur-like, catalytic domain"/>
    <property type="match status" value="1"/>
</dbReference>
<keyword evidence="3" id="KW-0436">Ligase</keyword>
<evidence type="ECO:0000256" key="3">
    <source>
        <dbReference type="ARBA" id="ARBA00022598"/>
    </source>
</evidence>
<dbReference type="GO" id="GO:0004326">
    <property type="term" value="F:tetrahydrofolylpolyglutamate synthase activity"/>
    <property type="evidence" value="ECO:0007669"/>
    <property type="project" value="UniProtKB-EC"/>
</dbReference>
<dbReference type="OrthoDB" id="9809356at2"/>
<dbReference type="AlphaFoldDB" id="A0A1Q2KXK6"/>
<dbReference type="NCBIfam" id="TIGR01499">
    <property type="entry name" value="folC"/>
    <property type="match status" value="1"/>
</dbReference>
<evidence type="ECO:0000313" key="12">
    <source>
        <dbReference type="Proteomes" id="UP000188184"/>
    </source>
</evidence>
<dbReference type="PROSITE" id="PS01012">
    <property type="entry name" value="FOLYLPOLYGLU_SYNT_2"/>
    <property type="match status" value="1"/>
</dbReference>
<dbReference type="Gene3D" id="3.90.190.20">
    <property type="entry name" value="Mur ligase, C-terminal domain"/>
    <property type="match status" value="1"/>
</dbReference>
<dbReference type="GO" id="GO:0005737">
    <property type="term" value="C:cytoplasm"/>
    <property type="evidence" value="ECO:0007669"/>
    <property type="project" value="TreeGrafter"/>
</dbReference>
<evidence type="ECO:0000256" key="9">
    <source>
        <dbReference type="ARBA" id="ARBA00047493"/>
    </source>
</evidence>
<evidence type="ECO:0000256" key="4">
    <source>
        <dbReference type="ARBA" id="ARBA00022723"/>
    </source>
</evidence>
<sequence>MIPGLDRYKKKWNITTDPAIKPGLDSITAALKELGNPQKEGTYIHLAGSNGKGSTAAFLTAIFKEHHLSVGSFMSPHIEDLHDQIQLNGKPVTPDVLDQAMEQLANIRTLLTDFELLTAAAFLVFKNEQPDVIILEAGMGGRFDSTNVITPAVAIIPSVSLEHTNFLGPTIGDIAWHKAGVIKVHIPIIIGDLPEEAEAVIRKEAKKLTAPVVLPEGVPNVSLKLKGAHQQRNAMLAQAAAAHVLGDRFDAERADRGLAAAFIPNRFEEVAPNIFFDGAHNPASVEKLVETVKTELADRPIHVYVGILKDKDYITILRKLEEISDNFTFVDFPHERAMVAKNLYLESKGKVKTIQKVCDILPVLHKNEVALVTGSLYLLAEIRHLLINRQDTK</sequence>
<keyword evidence="4" id="KW-0479">Metal-binding</keyword>
<keyword evidence="12" id="KW-1185">Reference proteome</keyword>
<name>A0A1Q2KXK6_9BACL</name>
<evidence type="ECO:0000256" key="7">
    <source>
        <dbReference type="ARBA" id="ARBA00022842"/>
    </source>
</evidence>
<dbReference type="InterPro" id="IPR001645">
    <property type="entry name" value="Folylpolyglutamate_synth"/>
</dbReference>
<dbReference type="SUPFAM" id="SSF53244">
    <property type="entry name" value="MurD-like peptide ligases, peptide-binding domain"/>
    <property type="match status" value="1"/>
</dbReference>
<dbReference type="Pfam" id="PF02875">
    <property type="entry name" value="Mur_ligase_C"/>
    <property type="match status" value="1"/>
</dbReference>
<dbReference type="EMBL" id="CP019640">
    <property type="protein sequence ID" value="AQQ52883.1"/>
    <property type="molecule type" value="Genomic_DNA"/>
</dbReference>
<dbReference type="GO" id="GO:0005524">
    <property type="term" value="F:ATP binding"/>
    <property type="evidence" value="ECO:0007669"/>
    <property type="project" value="UniProtKB-KW"/>
</dbReference>
<gene>
    <name evidence="11" type="ORF">B0X71_07125</name>
</gene>